<name>B5XPL2_KLEV3</name>
<reference evidence="3 4" key="1">
    <citation type="journal article" date="2008" name="PLoS Genet.">
        <title>Complete genome sequence of the N2-fixing broad host range endophyte Klebsiella pneumoniae 342 and virulence predictions verified in mice.</title>
        <authorList>
            <person name="Fouts D.E."/>
            <person name="Tyler H.L."/>
            <person name="DeBoy R.T."/>
            <person name="Daugherty S."/>
            <person name="Ren Q."/>
            <person name="Badger J.H."/>
            <person name="Durkin A.S."/>
            <person name="Huot H."/>
            <person name="Shrivastava S."/>
            <person name="Kothari S."/>
            <person name="Dodson R.J."/>
            <person name="Mohamoud Y."/>
            <person name="Khouri H."/>
            <person name="Roesch L.F."/>
            <person name="Krogfelt K.A."/>
            <person name="Struve C."/>
            <person name="Triplett E.W."/>
            <person name="Methe B.A."/>
        </authorList>
    </citation>
    <scope>NUCLEOTIDE SEQUENCE [LARGE SCALE GENOMIC DNA]</scope>
    <source>
        <strain evidence="3 4">342</strain>
    </source>
</reference>
<dbReference type="HOGENOM" id="CLU_248043_0_0_6"/>
<protein>
    <recommendedName>
        <fullName evidence="2">Protein NO VEIN C-terminal domain-containing protein</fullName>
    </recommendedName>
</protein>
<dbReference type="PANTHER" id="PTHR32387:SF0">
    <property type="entry name" value="PROTEIN NO VEIN"/>
    <property type="match status" value="1"/>
</dbReference>
<dbReference type="KEGG" id="kpe:KPK_1758"/>
<proteinExistence type="predicted"/>
<feature type="region of interest" description="Disordered" evidence="1">
    <location>
        <begin position="1276"/>
        <end position="1342"/>
    </location>
</feature>
<dbReference type="BioCyc" id="KPNE507522:GI0B-1754-MONOMER"/>
<gene>
    <name evidence="3" type="ordered locus">KPK_1758</name>
</gene>
<organism evidence="3 4">
    <name type="scientific">Klebsiella variicola (strain 342)</name>
    <name type="common">Klebsiella pneumoniae</name>
    <dbReference type="NCBI Taxonomy" id="507522"/>
    <lineage>
        <taxon>Bacteria</taxon>
        <taxon>Pseudomonadati</taxon>
        <taxon>Pseudomonadota</taxon>
        <taxon>Gammaproteobacteria</taxon>
        <taxon>Enterobacterales</taxon>
        <taxon>Enterobacteriaceae</taxon>
        <taxon>Klebsiella/Raoultella group</taxon>
        <taxon>Klebsiella</taxon>
        <taxon>Klebsiella pneumoniae complex</taxon>
    </lineage>
</organism>
<dbReference type="InterPro" id="IPR052957">
    <property type="entry name" value="Auxin_embryo_med"/>
</dbReference>
<evidence type="ECO:0000313" key="4">
    <source>
        <dbReference type="Proteomes" id="UP000001734"/>
    </source>
</evidence>
<accession>B5XPL2</accession>
<dbReference type="InterPro" id="IPR036890">
    <property type="entry name" value="HATPase_C_sf"/>
</dbReference>
<dbReference type="InterPro" id="IPR024975">
    <property type="entry name" value="NOV_C"/>
</dbReference>
<dbReference type="NCBIfam" id="NF047352">
    <property type="entry name" value="P_loop_sacsin"/>
    <property type="match status" value="1"/>
</dbReference>
<sequence length="1477" mass="166113">MSLPQDTSNTPDISDTLKGQNAARLIIDNDPAAVHIHDPRTIEFADAMIDTAAGELKNTAGILKKMVKGAAASAEDLAVATFQGIIEIIQNADDVRATKVWFGLRSTEAGKQLLLVHNGTPVTCLNVLGMVLPYQTSKTNRIDQRGRFGIGMKTLLRIADSISVHSAPYHFSCNQLDFNRLPPEPALPGFYDPGHHTLIVADLNSAFDDAELIEWFDSWRHEGLLFLSSVSQLKWCELDGSIKSERSLDFSSWKDTGYELQHPGIRKLQYRYAKSKEDDWTVWRASVAVPEHLHPAHKTRSEETDISIAISSQPVNSGIFIGFRTDIPSTLPFSLDAQFDPSTSRESIIENDWNRWLIDRTAEVVGNIAAGMLITSPKTAWNLIPLSIEGVDPGRSSILNKRFLAALKTTRTWLSQHALIQLPLGNYPFSDLSYEEDILTGFLTEEDVELIHKGLHALHRSTRDSQDRWRSVMDELNVSRLVDTGELLDAMENRIFNFKPAAWWVNAGACLVENHENTELFERPFLLSHLNEPVSCKPKAQTSIPLVLNSPSDFSLHWGLMERLHSDYADKSTGEPVIAWLDNHAAFVSQTDTAIELNAFAEKFEKSSIEISEDELRLLRDKFDYLRDTEAKVIGTKIGTILKLDGYVYDGVRMLRQKVRLSESYLCKTLDGENSTWPDAAGKTDGIQWVGAKYETILKTNITKGAKRKREDGTQSRGARKFLFLLGVESSPRIEKVNENLYWGTELRKKELREHGAELVDYDYESPDLEHVIQNIKEATKQHAKQRSPALVHTLSKNWHRLYAHVSMVPSLHKAIKYFYKKGNVTAAWLNTLRSVDWVAVGKGETVFSNIAVLKTPETQTLYQTFICGVNAKDIDLDFLTALGIITDVRISDLLTQLKALRDSPRMVDQTQTQSIYRAIAKRCPSFESYFSSKVGELTIQELRSRFLEGKGLVYVPSKGWAKPNELLRGLDIFHGQRLFVPGGSSSNCQNLWRTLNIPEPGIDDCIQCCRELTREQYDSRIESQLMDVYRYMEKLLEHAERYHKDKLRVLPLFCSTGWVTQRPIHYVDNPELRQQLSKRLPTLHCWIPPCDIQDFPRLVKALRVKELNPELQILGNNSYAKERGDQERLRFGHAVEHLSNELARSTPELREKLVISWDTLRNTQLYIYEHPITVRALSSEFPAGFIEVALNAVSLNQSEVFHFYNDAIGNRDSGGWLIASLFPAKERRRIDGEWVLAWQKSCHSAAEAIRLASDEARTEAMEDIITNINGSVKHKINVTPPKSRSVGAKPRTLKPSVGAMVGASLQTKAAPSKSSATRGGSRGLKNTPPVPQRGPSSSVPAPVAYTNADLEQRAWELLSQALDTTDDQRIIDFRRNHGVGADAVIDWKQFIEMKATGRGPQNQIEMSNNEYLRAKERGSNFILALVSGLETGQSDEIRLIIDPVNCANVIPTNGVRLGGLLDAPSVVIEFESSNDE</sequence>
<dbReference type="Proteomes" id="UP000001734">
    <property type="component" value="Chromosome"/>
</dbReference>
<evidence type="ECO:0000259" key="2">
    <source>
        <dbReference type="Pfam" id="PF13020"/>
    </source>
</evidence>
<feature type="domain" description="Protein NO VEIN C-terminal" evidence="2">
    <location>
        <begin position="1383"/>
        <end position="1433"/>
    </location>
</feature>
<evidence type="ECO:0000256" key="1">
    <source>
        <dbReference type="SAM" id="MobiDB-lite"/>
    </source>
</evidence>
<dbReference type="EMBL" id="CP000964">
    <property type="protein sequence ID" value="ACI08400.1"/>
    <property type="molecule type" value="Genomic_DNA"/>
</dbReference>
<dbReference type="Pfam" id="PF13020">
    <property type="entry name" value="NOV_C"/>
    <property type="match status" value="1"/>
</dbReference>
<dbReference type="SUPFAM" id="SSF55874">
    <property type="entry name" value="ATPase domain of HSP90 chaperone/DNA topoisomerase II/histidine kinase"/>
    <property type="match status" value="1"/>
</dbReference>
<feature type="compositionally biased region" description="Polar residues" evidence="1">
    <location>
        <begin position="1305"/>
        <end position="1319"/>
    </location>
</feature>
<evidence type="ECO:0000313" key="3">
    <source>
        <dbReference type="EMBL" id="ACI08400.1"/>
    </source>
</evidence>
<dbReference type="PANTHER" id="PTHR32387">
    <property type="entry name" value="WU:FJ29H11"/>
    <property type="match status" value="1"/>
</dbReference>